<dbReference type="AlphaFoldDB" id="A0A4Z2GCV1"/>
<comment type="caution">
    <text evidence="2">The sequence shown here is derived from an EMBL/GenBank/DDBJ whole genome shotgun (WGS) entry which is preliminary data.</text>
</comment>
<feature type="compositionally biased region" description="Basic residues" evidence="1">
    <location>
        <begin position="60"/>
        <end position="88"/>
    </location>
</feature>
<evidence type="ECO:0000256" key="1">
    <source>
        <dbReference type="SAM" id="MobiDB-lite"/>
    </source>
</evidence>
<dbReference type="EMBL" id="SRLO01000583">
    <property type="protein sequence ID" value="TNN51397.1"/>
    <property type="molecule type" value="Genomic_DNA"/>
</dbReference>
<reference evidence="2 3" key="1">
    <citation type="submission" date="2019-03" db="EMBL/GenBank/DDBJ databases">
        <title>First draft genome of Liparis tanakae, snailfish: a comprehensive survey of snailfish specific genes.</title>
        <authorList>
            <person name="Kim W."/>
            <person name="Song I."/>
            <person name="Jeong J.-H."/>
            <person name="Kim D."/>
            <person name="Kim S."/>
            <person name="Ryu S."/>
            <person name="Song J.Y."/>
            <person name="Lee S.K."/>
        </authorList>
    </citation>
    <scope>NUCLEOTIDE SEQUENCE [LARGE SCALE GENOMIC DNA]</scope>
    <source>
        <tissue evidence="2">Muscle</tissue>
    </source>
</reference>
<gene>
    <name evidence="2" type="ORF">EYF80_038370</name>
</gene>
<evidence type="ECO:0000313" key="2">
    <source>
        <dbReference type="EMBL" id="TNN51397.1"/>
    </source>
</evidence>
<name>A0A4Z2GCV1_9TELE</name>
<protein>
    <submittedName>
        <fullName evidence="2">Uncharacterized protein</fullName>
    </submittedName>
</protein>
<keyword evidence="3" id="KW-1185">Reference proteome</keyword>
<feature type="region of interest" description="Disordered" evidence="1">
    <location>
        <begin position="58"/>
        <end position="88"/>
    </location>
</feature>
<dbReference type="Proteomes" id="UP000314294">
    <property type="component" value="Unassembled WGS sequence"/>
</dbReference>
<proteinExistence type="predicted"/>
<organism evidence="2 3">
    <name type="scientific">Liparis tanakae</name>
    <name type="common">Tanaka's snailfish</name>
    <dbReference type="NCBI Taxonomy" id="230148"/>
    <lineage>
        <taxon>Eukaryota</taxon>
        <taxon>Metazoa</taxon>
        <taxon>Chordata</taxon>
        <taxon>Craniata</taxon>
        <taxon>Vertebrata</taxon>
        <taxon>Euteleostomi</taxon>
        <taxon>Actinopterygii</taxon>
        <taxon>Neopterygii</taxon>
        <taxon>Teleostei</taxon>
        <taxon>Neoteleostei</taxon>
        <taxon>Acanthomorphata</taxon>
        <taxon>Eupercaria</taxon>
        <taxon>Perciformes</taxon>
        <taxon>Cottioidei</taxon>
        <taxon>Cottales</taxon>
        <taxon>Liparidae</taxon>
        <taxon>Liparis</taxon>
    </lineage>
</organism>
<sequence>MENDEQLSALKETRVVEQVVLAPPLGLHDQLRLAERVRGGGVGRDRLDDDAVAGAEAVRLRRRRRRKRRRRRRRRRRRNRVMKTKMKM</sequence>
<evidence type="ECO:0000313" key="3">
    <source>
        <dbReference type="Proteomes" id="UP000314294"/>
    </source>
</evidence>
<accession>A0A4Z2GCV1</accession>